<dbReference type="EMBL" id="LZDS01000003">
    <property type="protein sequence ID" value="OBX29736.1"/>
    <property type="molecule type" value="Genomic_DNA"/>
</dbReference>
<protein>
    <recommendedName>
        <fullName evidence="6">Molybdopterin molybdenumtransferase</fullName>
        <ecNumber evidence="6">2.10.1.1</ecNumber>
    </recommendedName>
</protein>
<comment type="caution">
    <text evidence="8">The sequence shown here is derived from an EMBL/GenBank/DDBJ whole genome shotgun (WGS) entry which is preliminary data.</text>
</comment>
<evidence type="ECO:0000256" key="4">
    <source>
        <dbReference type="ARBA" id="ARBA00023150"/>
    </source>
</evidence>
<dbReference type="Pfam" id="PF00994">
    <property type="entry name" value="MoCF_biosynth"/>
    <property type="match status" value="1"/>
</dbReference>
<dbReference type="RefSeq" id="WP_067762034.1">
    <property type="nucleotide sequence ID" value="NZ_LZDS01000003.1"/>
</dbReference>
<reference evidence="9" key="1">
    <citation type="submission" date="2016-06" db="EMBL/GenBank/DDBJ databases">
        <authorList>
            <person name="Radolfova-Krizova L."/>
            <person name="Nemec A."/>
        </authorList>
    </citation>
    <scope>NUCLEOTIDE SEQUENCE [LARGE SCALE GENOMIC DNA]</scope>
    <source>
        <strain evidence="9">ANC 4275</strain>
    </source>
</reference>
<evidence type="ECO:0000256" key="2">
    <source>
        <dbReference type="ARBA" id="ARBA00005046"/>
    </source>
</evidence>
<dbReference type="Proteomes" id="UP000185753">
    <property type="component" value="Unassembled WGS sequence"/>
</dbReference>
<keyword evidence="6" id="KW-0479">Metal-binding</keyword>
<dbReference type="InterPro" id="IPR038987">
    <property type="entry name" value="MoeA-like"/>
</dbReference>
<accession>A0A1A7RCR9</accession>
<comment type="similarity">
    <text evidence="3 6">Belongs to the MoeA family.</text>
</comment>
<keyword evidence="6 8" id="KW-0808">Transferase</keyword>
<comment type="cofactor">
    <cofactor evidence="6">
        <name>Mg(2+)</name>
        <dbReference type="ChEBI" id="CHEBI:18420"/>
    </cofactor>
</comment>
<proteinExistence type="inferred from homology"/>
<evidence type="ECO:0000256" key="3">
    <source>
        <dbReference type="ARBA" id="ARBA00010763"/>
    </source>
</evidence>
<keyword evidence="4 6" id="KW-0501">Molybdenum cofactor biosynthesis</keyword>
<evidence type="ECO:0000313" key="8">
    <source>
        <dbReference type="EMBL" id="OBX29736.1"/>
    </source>
</evidence>
<dbReference type="Gene3D" id="3.40.980.10">
    <property type="entry name" value="MoaB/Mog-like domain"/>
    <property type="match status" value="1"/>
</dbReference>
<comment type="catalytic activity">
    <reaction evidence="5">
        <text>adenylyl-molybdopterin + molybdate = Mo-molybdopterin + AMP + H(+)</text>
        <dbReference type="Rhea" id="RHEA:35047"/>
        <dbReference type="ChEBI" id="CHEBI:15378"/>
        <dbReference type="ChEBI" id="CHEBI:36264"/>
        <dbReference type="ChEBI" id="CHEBI:62727"/>
        <dbReference type="ChEBI" id="CHEBI:71302"/>
        <dbReference type="ChEBI" id="CHEBI:456215"/>
        <dbReference type="EC" id="2.10.1.1"/>
    </reaction>
</comment>
<dbReference type="Pfam" id="PF03453">
    <property type="entry name" value="MoeA_N"/>
    <property type="match status" value="1"/>
</dbReference>
<dbReference type="InterPro" id="IPR036425">
    <property type="entry name" value="MoaB/Mog-like_dom_sf"/>
</dbReference>
<dbReference type="InterPro" id="IPR005111">
    <property type="entry name" value="MoeA_C_domain_IV"/>
</dbReference>
<keyword evidence="6" id="KW-0500">Molybdenum</keyword>
<name>A0A1A7RCR9_9GAMM</name>
<dbReference type="InterPro" id="IPR001453">
    <property type="entry name" value="MoaB/Mog_dom"/>
</dbReference>
<dbReference type="InterPro" id="IPR036688">
    <property type="entry name" value="MoeA_C_domain_IV_sf"/>
</dbReference>
<gene>
    <name evidence="8" type="ORF">A9J31_11505</name>
</gene>
<sequence length="430" mass="46949">MNQALSKELKPTKNLTVSHGGCGSEEGLISVDQALQMLLDHTQSLDIETLTLDQTLNRYLAKAVYSKINLPLFSQSAVDGYAICAAPATLGMGTSFELIGEIRAGQNLEIQLQQGQAIRIFTGAKVPANTSTVARQEIVQLLDNGETRKIVLTEPLQSHADIRDVGEEVACGQLLADLGQKLSVGAIAALSMAGVKNIEVFKYPKIAVVITGDEVSVNVEDLASGKIFDANAPLIQAWFQSRSQEVDIMHVADTEQAVTALLNRLKNEYDLILTTGGVSVGDYDFVRPVTLKLGFEQIFWKVKQKPGKPMLFADLLRQDGSHCYLLGLPGNPAAVYAGMQIYTATLVKVLQGQKKLPEWFSGTIQHELKADTRERFLRMTVQFNDGQLLLNSLSKQQSHMLSNLMHANCLVRVPAGEKMVVGTKLQGLFI</sequence>
<dbReference type="SMART" id="SM00852">
    <property type="entry name" value="MoCF_biosynth"/>
    <property type="match status" value="1"/>
</dbReference>
<organism evidence="8 9">
    <name type="scientific">Acinetobacter gandensis</name>
    <dbReference type="NCBI Taxonomy" id="1443941"/>
    <lineage>
        <taxon>Bacteria</taxon>
        <taxon>Pseudomonadati</taxon>
        <taxon>Pseudomonadota</taxon>
        <taxon>Gammaproteobacteria</taxon>
        <taxon>Moraxellales</taxon>
        <taxon>Moraxellaceae</taxon>
        <taxon>Acinetobacter</taxon>
    </lineage>
</organism>
<dbReference type="CDD" id="cd00887">
    <property type="entry name" value="MoeA"/>
    <property type="match status" value="1"/>
</dbReference>
<dbReference type="InterPro" id="IPR036135">
    <property type="entry name" value="MoeA_linker/N_sf"/>
</dbReference>
<dbReference type="STRING" id="1443941.A9J31_11505"/>
<dbReference type="PANTHER" id="PTHR10192:SF5">
    <property type="entry name" value="GEPHYRIN"/>
    <property type="match status" value="1"/>
</dbReference>
<dbReference type="OrthoDB" id="9804758at2"/>
<dbReference type="SUPFAM" id="SSF63867">
    <property type="entry name" value="MoeA C-terminal domain-like"/>
    <property type="match status" value="1"/>
</dbReference>
<dbReference type="Gene3D" id="2.170.190.11">
    <property type="entry name" value="Molybdopterin biosynthesis moea protein, domain 3"/>
    <property type="match status" value="1"/>
</dbReference>
<evidence type="ECO:0000256" key="6">
    <source>
        <dbReference type="RuleBase" id="RU365090"/>
    </source>
</evidence>
<dbReference type="GO" id="GO:0005829">
    <property type="term" value="C:cytosol"/>
    <property type="evidence" value="ECO:0007669"/>
    <property type="project" value="TreeGrafter"/>
</dbReference>
<comment type="function">
    <text evidence="1 6">Catalyzes the insertion of molybdate into adenylated molybdopterin with the concomitant release of AMP.</text>
</comment>
<evidence type="ECO:0000313" key="9">
    <source>
        <dbReference type="Proteomes" id="UP000185753"/>
    </source>
</evidence>
<keyword evidence="9" id="KW-1185">Reference proteome</keyword>
<dbReference type="AlphaFoldDB" id="A0A1A7RCR9"/>
<evidence type="ECO:0000256" key="1">
    <source>
        <dbReference type="ARBA" id="ARBA00002901"/>
    </source>
</evidence>
<feature type="domain" description="MoaB/Mog" evidence="7">
    <location>
        <begin position="207"/>
        <end position="349"/>
    </location>
</feature>
<dbReference type="PANTHER" id="PTHR10192">
    <property type="entry name" value="MOLYBDOPTERIN BIOSYNTHESIS PROTEIN"/>
    <property type="match status" value="1"/>
</dbReference>
<evidence type="ECO:0000259" key="7">
    <source>
        <dbReference type="SMART" id="SM00852"/>
    </source>
</evidence>
<dbReference type="Pfam" id="PF03454">
    <property type="entry name" value="MoeA_C"/>
    <property type="match status" value="1"/>
</dbReference>
<dbReference type="GO" id="GO:0006777">
    <property type="term" value="P:Mo-molybdopterin cofactor biosynthetic process"/>
    <property type="evidence" value="ECO:0007669"/>
    <property type="project" value="UniProtKB-UniRule"/>
</dbReference>
<comment type="pathway">
    <text evidence="2 6">Cofactor biosynthesis; molybdopterin biosynthesis.</text>
</comment>
<keyword evidence="6" id="KW-0460">Magnesium</keyword>
<evidence type="ECO:0000256" key="5">
    <source>
        <dbReference type="ARBA" id="ARBA00047317"/>
    </source>
</evidence>
<dbReference type="InterPro" id="IPR005110">
    <property type="entry name" value="MoeA_linker/N"/>
</dbReference>
<dbReference type="Gene3D" id="3.90.105.10">
    <property type="entry name" value="Molybdopterin biosynthesis moea protein, domain 2"/>
    <property type="match status" value="1"/>
</dbReference>
<dbReference type="SUPFAM" id="SSF53218">
    <property type="entry name" value="Molybdenum cofactor biosynthesis proteins"/>
    <property type="match status" value="1"/>
</dbReference>
<dbReference type="Gene3D" id="2.40.340.10">
    <property type="entry name" value="MoeA, C-terminal, domain IV"/>
    <property type="match status" value="1"/>
</dbReference>
<dbReference type="GO" id="GO:0046872">
    <property type="term" value="F:metal ion binding"/>
    <property type="evidence" value="ECO:0007669"/>
    <property type="project" value="UniProtKB-UniRule"/>
</dbReference>
<dbReference type="EC" id="2.10.1.1" evidence="6"/>
<dbReference type="SUPFAM" id="SSF63882">
    <property type="entry name" value="MoeA N-terminal region -like"/>
    <property type="match status" value="1"/>
</dbReference>
<dbReference type="UniPathway" id="UPA00344"/>
<dbReference type="GO" id="GO:0061599">
    <property type="term" value="F:molybdopterin molybdotransferase activity"/>
    <property type="evidence" value="ECO:0007669"/>
    <property type="project" value="UniProtKB-UniRule"/>
</dbReference>